<accession>I4AF87</accession>
<proteinExistence type="predicted"/>
<reference evidence="2" key="1">
    <citation type="submission" date="2012-06" db="EMBL/GenBank/DDBJ databases">
        <title>The complete genome of Flexibacter litoralis DSM 6794.</title>
        <authorList>
            <person name="Lucas S."/>
            <person name="Copeland A."/>
            <person name="Lapidus A."/>
            <person name="Glavina del Rio T."/>
            <person name="Dalin E."/>
            <person name="Tice H."/>
            <person name="Bruce D."/>
            <person name="Goodwin L."/>
            <person name="Pitluck S."/>
            <person name="Peters L."/>
            <person name="Ovchinnikova G."/>
            <person name="Lu M."/>
            <person name="Kyrpides N."/>
            <person name="Mavromatis K."/>
            <person name="Ivanova N."/>
            <person name="Brettin T."/>
            <person name="Detter J.C."/>
            <person name="Han C."/>
            <person name="Larimer F."/>
            <person name="Land M."/>
            <person name="Hauser L."/>
            <person name="Markowitz V."/>
            <person name="Cheng J.-F."/>
            <person name="Hugenholtz P."/>
            <person name="Woyke T."/>
            <person name="Wu D."/>
            <person name="Spring S."/>
            <person name="Lang E."/>
            <person name="Kopitz M."/>
            <person name="Brambilla E."/>
            <person name="Klenk H.-P."/>
            <person name="Eisen J.A."/>
        </authorList>
    </citation>
    <scope>NUCLEOTIDE SEQUENCE [LARGE SCALE GENOMIC DNA]</scope>
    <source>
        <strain evidence="2">ATCC 23117 / DSM 6794 / NBRC 15988 / NCIMB 1366 / Sio-4</strain>
    </source>
</reference>
<dbReference type="SUPFAM" id="SSF47413">
    <property type="entry name" value="lambda repressor-like DNA-binding domains"/>
    <property type="match status" value="1"/>
</dbReference>
<dbReference type="eggNOG" id="COG3093">
    <property type="taxonomic scope" value="Bacteria"/>
</dbReference>
<dbReference type="EMBL" id="CP003345">
    <property type="protein sequence ID" value="AFM02622.1"/>
    <property type="molecule type" value="Genomic_DNA"/>
</dbReference>
<protein>
    <submittedName>
        <fullName evidence="1">Helix-turn-helix protein</fullName>
    </submittedName>
</protein>
<keyword evidence="2" id="KW-1185">Reference proteome</keyword>
<gene>
    <name evidence="1" type="ordered locus">Fleli_0122</name>
</gene>
<dbReference type="InterPro" id="IPR010982">
    <property type="entry name" value="Lambda_DNA-bd_dom_sf"/>
</dbReference>
<dbReference type="OrthoDB" id="678731at2"/>
<dbReference type="HOGENOM" id="CLU_2316147_0_0_10"/>
<dbReference type="Gene3D" id="1.10.260.40">
    <property type="entry name" value="lambda repressor-like DNA-binding domains"/>
    <property type="match status" value="1"/>
</dbReference>
<dbReference type="GO" id="GO:0003677">
    <property type="term" value="F:DNA binding"/>
    <property type="evidence" value="ECO:0007669"/>
    <property type="project" value="InterPro"/>
</dbReference>
<evidence type="ECO:0000313" key="1">
    <source>
        <dbReference type="EMBL" id="AFM02622.1"/>
    </source>
</evidence>
<dbReference type="RefSeq" id="WP_014796090.1">
    <property type="nucleotide sequence ID" value="NC_018018.1"/>
</dbReference>
<name>I4AF87_BERLS</name>
<dbReference type="AlphaFoldDB" id="I4AF87"/>
<dbReference type="Proteomes" id="UP000006054">
    <property type="component" value="Chromosome"/>
</dbReference>
<dbReference type="KEGG" id="fli:Fleli_0122"/>
<evidence type="ECO:0000313" key="2">
    <source>
        <dbReference type="Proteomes" id="UP000006054"/>
    </source>
</evidence>
<sequence>MKKKTGVSVKLLNEPSYWVEEINGMLYDAILDYMEKNKLNRTQLAVYLEISKKELSQLLTDGDNNFSVEKILEISLALGKFPVFSLEDKKEYLREKKSN</sequence>
<organism evidence="1 2">
    <name type="scientific">Bernardetia litoralis (strain ATCC 23117 / DSM 6794 / NBRC 15988 / NCIMB 1366 / Fx l1 / Sio-4)</name>
    <name type="common">Flexibacter litoralis</name>
    <dbReference type="NCBI Taxonomy" id="880071"/>
    <lineage>
        <taxon>Bacteria</taxon>
        <taxon>Pseudomonadati</taxon>
        <taxon>Bacteroidota</taxon>
        <taxon>Cytophagia</taxon>
        <taxon>Cytophagales</taxon>
        <taxon>Bernardetiaceae</taxon>
        <taxon>Bernardetia</taxon>
    </lineage>
</organism>